<accession>A0A8X6SJ41</accession>
<dbReference type="AlphaFoldDB" id="A0A8X6SJ41"/>
<dbReference type="GO" id="GO:0015074">
    <property type="term" value="P:DNA integration"/>
    <property type="evidence" value="ECO:0007669"/>
    <property type="project" value="InterPro"/>
</dbReference>
<dbReference type="GO" id="GO:0006313">
    <property type="term" value="P:DNA transposition"/>
    <property type="evidence" value="ECO:0007669"/>
    <property type="project" value="InterPro"/>
</dbReference>
<protein>
    <submittedName>
        <fullName evidence="3">Transposable element Tcb1 transposase</fullName>
    </submittedName>
</protein>
<sequence>MQMTGNHQMVRVVRHNDESIREGYIRNGGKEVKLFTSALKAFQCNNCIVMTQRKHLDDFLRGRIIGRLECGRTQLEVSEEFGIAQSVISRLRQRFQDYGNVSRCYSTGRPRVTTPNEDRYLAVTAKRNRRSTASDLSRQLSSATGTTVSRQTVYRRLGHIGLYAHTTTVVLFSDESRFSLQSDSRRTLIWRAPGTRYHQENTIERHHYGCAGWLVWGGIILRSRADLHVQSVKMTGHIYRDDILEQHVRLFRGAMGAEFLFMDDNARPHRGNIVDECLQSEDITRMD</sequence>
<keyword evidence="4" id="KW-1185">Reference proteome</keyword>
<name>A0A8X6SJ41_TRICX</name>
<feature type="domain" description="Transposase Tc1-like" evidence="2">
    <location>
        <begin position="118"/>
        <end position="166"/>
    </location>
</feature>
<comment type="subcellular location">
    <subcellularLocation>
        <location evidence="1">Nucleus</location>
    </subcellularLocation>
</comment>
<dbReference type="EMBL" id="BMAU01021289">
    <property type="protein sequence ID" value="GFY09366.1"/>
    <property type="molecule type" value="Genomic_DNA"/>
</dbReference>
<organism evidence="3 4">
    <name type="scientific">Trichonephila clavipes</name>
    <name type="common">Golden silk orbweaver</name>
    <name type="synonym">Nephila clavipes</name>
    <dbReference type="NCBI Taxonomy" id="2585209"/>
    <lineage>
        <taxon>Eukaryota</taxon>
        <taxon>Metazoa</taxon>
        <taxon>Ecdysozoa</taxon>
        <taxon>Arthropoda</taxon>
        <taxon>Chelicerata</taxon>
        <taxon>Arachnida</taxon>
        <taxon>Araneae</taxon>
        <taxon>Araneomorphae</taxon>
        <taxon>Entelegynae</taxon>
        <taxon>Araneoidea</taxon>
        <taxon>Nephilidae</taxon>
        <taxon>Trichonephila</taxon>
    </lineage>
</organism>
<gene>
    <name evidence="3" type="primary">TCB1_761</name>
    <name evidence="3" type="ORF">TNCV_1941761</name>
</gene>
<reference evidence="3" key="1">
    <citation type="submission" date="2020-08" db="EMBL/GenBank/DDBJ databases">
        <title>Multicomponent nature underlies the extraordinary mechanical properties of spider dragline silk.</title>
        <authorList>
            <person name="Kono N."/>
            <person name="Nakamura H."/>
            <person name="Mori M."/>
            <person name="Yoshida Y."/>
            <person name="Ohtoshi R."/>
            <person name="Malay A.D."/>
            <person name="Moran D.A.P."/>
            <person name="Tomita M."/>
            <person name="Numata K."/>
            <person name="Arakawa K."/>
        </authorList>
    </citation>
    <scope>NUCLEOTIDE SEQUENCE</scope>
</reference>
<dbReference type="GO" id="GO:0003677">
    <property type="term" value="F:DNA binding"/>
    <property type="evidence" value="ECO:0007669"/>
    <property type="project" value="InterPro"/>
</dbReference>
<dbReference type="GO" id="GO:0005634">
    <property type="term" value="C:nucleus"/>
    <property type="evidence" value="ECO:0007669"/>
    <property type="project" value="UniProtKB-SubCell"/>
</dbReference>
<dbReference type="Gene3D" id="3.30.420.10">
    <property type="entry name" value="Ribonuclease H-like superfamily/Ribonuclease H"/>
    <property type="match status" value="1"/>
</dbReference>
<dbReference type="Proteomes" id="UP000887159">
    <property type="component" value="Unassembled WGS sequence"/>
</dbReference>
<evidence type="ECO:0000313" key="4">
    <source>
        <dbReference type="Proteomes" id="UP000887159"/>
    </source>
</evidence>
<dbReference type="InterPro" id="IPR009057">
    <property type="entry name" value="Homeodomain-like_sf"/>
</dbReference>
<comment type="caution">
    <text evidence="3">The sequence shown here is derived from an EMBL/GenBank/DDBJ whole genome shotgun (WGS) entry which is preliminary data.</text>
</comment>
<evidence type="ECO:0000256" key="1">
    <source>
        <dbReference type="ARBA" id="ARBA00004123"/>
    </source>
</evidence>
<dbReference type="SUPFAM" id="SSF46689">
    <property type="entry name" value="Homeodomain-like"/>
    <property type="match status" value="1"/>
</dbReference>
<dbReference type="Pfam" id="PF01498">
    <property type="entry name" value="HTH_Tnp_Tc3_2"/>
    <property type="match status" value="1"/>
</dbReference>
<dbReference type="InterPro" id="IPR036388">
    <property type="entry name" value="WH-like_DNA-bd_sf"/>
</dbReference>
<proteinExistence type="predicted"/>
<dbReference type="InterPro" id="IPR002492">
    <property type="entry name" value="Transposase_Tc1-like"/>
</dbReference>
<dbReference type="Gene3D" id="1.10.10.10">
    <property type="entry name" value="Winged helix-like DNA-binding domain superfamily/Winged helix DNA-binding domain"/>
    <property type="match status" value="1"/>
</dbReference>
<dbReference type="InterPro" id="IPR036397">
    <property type="entry name" value="RNaseH_sf"/>
</dbReference>
<evidence type="ECO:0000259" key="2">
    <source>
        <dbReference type="Pfam" id="PF01498"/>
    </source>
</evidence>
<evidence type="ECO:0000313" key="3">
    <source>
        <dbReference type="EMBL" id="GFY09366.1"/>
    </source>
</evidence>